<name>A0ACC2Z2I3_9PEZI</name>
<accession>A0ACC2Z2I3</accession>
<dbReference type="Proteomes" id="UP001172680">
    <property type="component" value="Unassembled WGS sequence"/>
</dbReference>
<keyword evidence="2" id="KW-1185">Reference proteome</keyword>
<proteinExistence type="predicted"/>
<sequence length="915" mass="100452">MASTTLTVMEAQSPATATEMFKFPAFQPDYLPTHHEEGFGQATSRASSPGRAGSIPNGTAHGEQWQPRKETRAGWAIGRAPVGAPVGGTRHGRQKSLSEAIRTIRTRHESVSASAHEIADALKAPVSPKLILLCGIWYATSILSNTSSKAILTALPRPVTLTLVQFAFVSSWCIFLAWLSRLYPRLKTAIPALKYGIRPPSRDLILTTLPLTAFQIGGHILSSDAMSRIPVSLVHTIKGLSPLLTVLAYRFFFGIRYSGATYLSLIPLTLGVIMACSANFSGNFIGLLCAFGSALLFVTQNIVSKKLFNEAAQAEADGRHGIKNRKPDRLNLLCYSSGLAFLLTAPLWLWSEGFTLIADFLHDASVDLSGRPGSLDHGRLVLEFIFNGTFHFGQNLVAFVLLSMVSPVTYSVASLIKRVFVISFAIVWFGNKMTTFQGVGIGLTFLGLYLYDRVSDAAKADRRARMLQTQSRDALLPLTTDNLGGAAGFVQSPAVMAAPQPYANGYLHDSLHGLEKRSDDAGPGRPRNGSPTGGGWLPPGTKQEATWMDRDISISPGSPAIKINTLWQSMSQVNQPGSGETLPAYSSKQITDRNHDASMVAASPIAKYDDILGVITTVLSGELNSDSPPNDYEVKRVRNFLAYCLAIDYNVDIGAKLDAKDRTHFLRLSTQMCNLELAQRVAPTTAEERHVLGPYFWTYIHNPAKALGLPSDLVVLYIHLFKRFTSGSAQYKGSTRGILHDGGLGKLAFKLYVDREIVIPAVIPGTEEGKHRKALLTHLNDFQGIYFASISGFNASTLMRDGHWCHAHFEDYVLNSTGEQYQAERMHGTAGQPLARLDSRKPVWEKVDKILDRFKKRTGVRKAFRWEKTREACTKGPQDKNMVNPIGLSADDKYVPKSIFNTDLWQQEKFHGSHI</sequence>
<evidence type="ECO:0000313" key="2">
    <source>
        <dbReference type="Proteomes" id="UP001172680"/>
    </source>
</evidence>
<evidence type="ECO:0000313" key="1">
    <source>
        <dbReference type="EMBL" id="KAJ9641808.1"/>
    </source>
</evidence>
<organism evidence="1 2">
    <name type="scientific">Coniosporium tulheliwenetii</name>
    <dbReference type="NCBI Taxonomy" id="3383036"/>
    <lineage>
        <taxon>Eukaryota</taxon>
        <taxon>Fungi</taxon>
        <taxon>Dikarya</taxon>
        <taxon>Ascomycota</taxon>
        <taxon>Pezizomycotina</taxon>
        <taxon>Dothideomycetes</taxon>
        <taxon>Dothideomycetes incertae sedis</taxon>
        <taxon>Coniosporium</taxon>
    </lineage>
</organism>
<dbReference type="EMBL" id="JAPDRP010000014">
    <property type="protein sequence ID" value="KAJ9641808.1"/>
    <property type="molecule type" value="Genomic_DNA"/>
</dbReference>
<protein>
    <submittedName>
        <fullName evidence="1">Uncharacterized protein</fullName>
    </submittedName>
</protein>
<comment type="caution">
    <text evidence="1">The sequence shown here is derived from an EMBL/GenBank/DDBJ whole genome shotgun (WGS) entry which is preliminary data.</text>
</comment>
<reference evidence="1" key="1">
    <citation type="submission" date="2022-10" db="EMBL/GenBank/DDBJ databases">
        <title>Culturing micro-colonial fungi from biological soil crusts in the Mojave desert and describing Neophaeococcomyces mojavensis, and introducing the new genera and species Taxawa tesnikishii.</title>
        <authorList>
            <person name="Kurbessoian T."/>
            <person name="Stajich J.E."/>
        </authorList>
    </citation>
    <scope>NUCLEOTIDE SEQUENCE</scope>
    <source>
        <strain evidence="1">JES_115</strain>
    </source>
</reference>
<gene>
    <name evidence="1" type="ORF">H2199_005021</name>
</gene>